<dbReference type="Proteomes" id="UP001497522">
    <property type="component" value="Chromosome 15"/>
</dbReference>
<feature type="transmembrane region" description="Helical" evidence="1">
    <location>
        <begin position="24"/>
        <end position="42"/>
    </location>
</feature>
<accession>A0ABP1ARI0</accession>
<organism evidence="2 3">
    <name type="scientific">Sphagnum jensenii</name>
    <dbReference type="NCBI Taxonomy" id="128206"/>
    <lineage>
        <taxon>Eukaryota</taxon>
        <taxon>Viridiplantae</taxon>
        <taxon>Streptophyta</taxon>
        <taxon>Embryophyta</taxon>
        <taxon>Bryophyta</taxon>
        <taxon>Sphagnophytina</taxon>
        <taxon>Sphagnopsida</taxon>
        <taxon>Sphagnales</taxon>
        <taxon>Sphagnaceae</taxon>
        <taxon>Sphagnum</taxon>
    </lineage>
</organism>
<evidence type="ECO:0000256" key="1">
    <source>
        <dbReference type="SAM" id="Phobius"/>
    </source>
</evidence>
<keyword evidence="1" id="KW-1133">Transmembrane helix</keyword>
<keyword evidence="3" id="KW-1185">Reference proteome</keyword>
<gene>
    <name evidence="2" type="ORF">CSSPJE1EN2_LOCUS8081</name>
</gene>
<name>A0ABP1ARI0_9BRYO</name>
<proteinExistence type="predicted"/>
<reference evidence="2" key="1">
    <citation type="submission" date="2024-03" db="EMBL/GenBank/DDBJ databases">
        <authorList>
            <consortium name="ELIXIR-Norway"/>
            <consortium name="Elixir Norway"/>
        </authorList>
    </citation>
    <scope>NUCLEOTIDE SEQUENCE</scope>
</reference>
<keyword evidence="1" id="KW-0472">Membrane</keyword>
<protein>
    <submittedName>
        <fullName evidence="2">Uncharacterized protein</fullName>
    </submittedName>
</protein>
<evidence type="ECO:0000313" key="3">
    <source>
        <dbReference type="Proteomes" id="UP001497522"/>
    </source>
</evidence>
<sequence>MTQRLDLCGFRTRRMALGFHQGSAKPLSVCLVLAVVVVALFFTDENKKTGVGGRDCVEADVVIQRFLLLRLLPCFKYVCERSGLLLGNVAIDASMVCRVWGKFLCGCVVVSA</sequence>
<dbReference type="EMBL" id="OZ023716">
    <property type="protein sequence ID" value="CAK9865086.1"/>
    <property type="molecule type" value="Genomic_DNA"/>
</dbReference>
<keyword evidence="1" id="KW-0812">Transmembrane</keyword>
<evidence type="ECO:0000313" key="2">
    <source>
        <dbReference type="EMBL" id="CAK9865086.1"/>
    </source>
</evidence>